<evidence type="ECO:0008006" key="9">
    <source>
        <dbReference type="Google" id="ProtNLM"/>
    </source>
</evidence>
<accession>A0A1Y1CI53</accession>
<sequence>MDRSKNKIGLWSAVGLGVGSMIGAGIFALMGQAGAIAGKAVYISFILGGIVAAISGYSLAKLGARFPAAGGIVEYLVQSFGVNVFTGGMSVMLYLVSLISLALLGKAFGSYSAALLNLKGSLIYTNIFALSIIALLGIVQYFGVKKVVKFQNVAVIITIIILVTFAIVGLIYIKPELMAPALYPSSNKILFSIALTFFSYEGFRVITNTAEDIVNPEKNLTKAIFISIGITMVIYTALAFAVFGNLEIDQVLEAKDYALAEAARPAFGVFGFTIISIAALFATSSSINAVLFATNNIAYQMARNGQLPDFFANPIGKTREGLVISIVLTVFLILFLDLLQIAAIGSITVLFIHAITHLGHLKLLNKTKASKLLVVLALITTLGVIVLFLIYSIKDSYTILILSGGVLALSFLIEFLIRAITKRKVDKTSEGIFGEIFR</sequence>
<keyword evidence="4 6" id="KW-1133">Transmembrane helix</keyword>
<feature type="transmembrane region" description="Helical" evidence="6">
    <location>
        <begin position="123"/>
        <end position="142"/>
    </location>
</feature>
<feature type="transmembrane region" description="Helical" evidence="6">
    <location>
        <begin position="154"/>
        <end position="173"/>
    </location>
</feature>
<dbReference type="RefSeq" id="WP_096428921.1">
    <property type="nucleotide sequence ID" value="NZ_AP018042.1"/>
</dbReference>
<keyword evidence="2" id="KW-1003">Cell membrane</keyword>
<keyword evidence="5 6" id="KW-0472">Membrane</keyword>
<dbReference type="PIRSF" id="PIRSF006060">
    <property type="entry name" value="AA_transporter"/>
    <property type="match status" value="1"/>
</dbReference>
<dbReference type="EMBL" id="AP018042">
    <property type="protein sequence ID" value="BAX80046.1"/>
    <property type="molecule type" value="Genomic_DNA"/>
</dbReference>
<dbReference type="GO" id="GO:0022857">
    <property type="term" value="F:transmembrane transporter activity"/>
    <property type="evidence" value="ECO:0007669"/>
    <property type="project" value="InterPro"/>
</dbReference>
<dbReference type="AlphaFoldDB" id="A0A1Y1CI53"/>
<feature type="transmembrane region" description="Helical" evidence="6">
    <location>
        <begin position="397"/>
        <end position="417"/>
    </location>
</feature>
<protein>
    <recommendedName>
        <fullName evidence="9">Amino acid transporter</fullName>
    </recommendedName>
</protein>
<keyword evidence="3 6" id="KW-0812">Transmembrane</keyword>
<dbReference type="PANTHER" id="PTHR42770">
    <property type="entry name" value="AMINO ACID TRANSPORTER-RELATED"/>
    <property type="match status" value="1"/>
</dbReference>
<feature type="transmembrane region" description="Helical" evidence="6">
    <location>
        <begin position="266"/>
        <end position="299"/>
    </location>
</feature>
<dbReference type="InterPro" id="IPR002293">
    <property type="entry name" value="AA/rel_permease1"/>
</dbReference>
<dbReference type="Proteomes" id="UP000218267">
    <property type="component" value="Chromosome"/>
</dbReference>
<proteinExistence type="predicted"/>
<dbReference type="OrthoDB" id="9806937at2"/>
<gene>
    <name evidence="7" type="ORF">ALGA_1671</name>
</gene>
<feature type="transmembrane region" description="Helical" evidence="6">
    <location>
        <begin position="9"/>
        <end position="29"/>
    </location>
</feature>
<evidence type="ECO:0000256" key="3">
    <source>
        <dbReference type="ARBA" id="ARBA00022692"/>
    </source>
</evidence>
<feature type="transmembrane region" description="Helical" evidence="6">
    <location>
        <begin position="41"/>
        <end position="60"/>
    </location>
</feature>
<feature type="transmembrane region" description="Helical" evidence="6">
    <location>
        <begin position="224"/>
        <end position="246"/>
    </location>
</feature>
<dbReference type="PANTHER" id="PTHR42770:SF11">
    <property type="entry name" value="INNER MEMBRANE TRANSPORT PROTEIN YBAT"/>
    <property type="match status" value="1"/>
</dbReference>
<evidence type="ECO:0000256" key="2">
    <source>
        <dbReference type="ARBA" id="ARBA00022475"/>
    </source>
</evidence>
<evidence type="ECO:0000256" key="1">
    <source>
        <dbReference type="ARBA" id="ARBA00004651"/>
    </source>
</evidence>
<feature type="transmembrane region" description="Helical" evidence="6">
    <location>
        <begin position="80"/>
        <end position="103"/>
    </location>
</feature>
<evidence type="ECO:0000256" key="5">
    <source>
        <dbReference type="ARBA" id="ARBA00023136"/>
    </source>
</evidence>
<keyword evidence="8" id="KW-1185">Reference proteome</keyword>
<organism evidence="7 8">
    <name type="scientific">Labilibaculum antarcticum</name>
    <dbReference type="NCBI Taxonomy" id="1717717"/>
    <lineage>
        <taxon>Bacteria</taxon>
        <taxon>Pseudomonadati</taxon>
        <taxon>Bacteroidota</taxon>
        <taxon>Bacteroidia</taxon>
        <taxon>Marinilabiliales</taxon>
        <taxon>Marinifilaceae</taxon>
        <taxon>Labilibaculum</taxon>
    </lineage>
</organism>
<evidence type="ECO:0000313" key="8">
    <source>
        <dbReference type="Proteomes" id="UP000218267"/>
    </source>
</evidence>
<dbReference type="InterPro" id="IPR050367">
    <property type="entry name" value="APC_superfamily"/>
</dbReference>
<feature type="transmembrane region" description="Helical" evidence="6">
    <location>
        <begin position="372"/>
        <end position="391"/>
    </location>
</feature>
<reference evidence="7 8" key="1">
    <citation type="journal article" date="2018" name="Mar. Genomics">
        <title>Complete genome sequence of Marinifilaceae bacterium strain SPP2, isolated from the Antarctic marine sediment.</title>
        <authorList>
            <person name="Watanabe M."/>
            <person name="Kojima H."/>
            <person name="Fukui M."/>
        </authorList>
    </citation>
    <scope>NUCLEOTIDE SEQUENCE [LARGE SCALE GENOMIC DNA]</scope>
    <source>
        <strain evidence="7 8">SPP2</strain>
    </source>
</reference>
<evidence type="ECO:0000256" key="6">
    <source>
        <dbReference type="SAM" id="Phobius"/>
    </source>
</evidence>
<comment type="subcellular location">
    <subcellularLocation>
        <location evidence="1">Cell membrane</location>
        <topology evidence="1">Multi-pass membrane protein</topology>
    </subcellularLocation>
</comment>
<dbReference type="Pfam" id="PF13520">
    <property type="entry name" value="AA_permease_2"/>
    <property type="match status" value="1"/>
</dbReference>
<evidence type="ECO:0000256" key="4">
    <source>
        <dbReference type="ARBA" id="ARBA00022989"/>
    </source>
</evidence>
<feature type="transmembrane region" description="Helical" evidence="6">
    <location>
        <begin position="320"/>
        <end position="336"/>
    </location>
</feature>
<dbReference type="KEGG" id="mbas:ALGA_1671"/>
<name>A0A1Y1CI53_9BACT</name>
<evidence type="ECO:0000313" key="7">
    <source>
        <dbReference type="EMBL" id="BAX80046.1"/>
    </source>
</evidence>
<dbReference type="GO" id="GO:0005886">
    <property type="term" value="C:plasma membrane"/>
    <property type="evidence" value="ECO:0007669"/>
    <property type="project" value="UniProtKB-SubCell"/>
</dbReference>
<dbReference type="Gene3D" id="1.20.1740.10">
    <property type="entry name" value="Amino acid/polyamine transporter I"/>
    <property type="match status" value="1"/>
</dbReference>
<reference evidence="8" key="2">
    <citation type="journal article" date="2020" name="Antonie Van Leeuwenhoek">
        <title>Labilibaculum antarcticum sp. nov., a novel facultative anaerobic, psychrotorelant bacterium isolated from marine sediment of Antarctica.</title>
        <authorList>
            <person name="Watanabe M."/>
            <person name="Kojima H."/>
            <person name="Fukui M."/>
        </authorList>
    </citation>
    <scope>NUCLEOTIDE SEQUENCE [LARGE SCALE GENOMIC DNA]</scope>
    <source>
        <strain evidence="8">SPP2</strain>
    </source>
</reference>